<organism evidence="7">
    <name type="scientific">Fagus sylvatica</name>
    <name type="common">Beechnut</name>
    <dbReference type="NCBI Taxonomy" id="28930"/>
    <lineage>
        <taxon>Eukaryota</taxon>
        <taxon>Viridiplantae</taxon>
        <taxon>Streptophyta</taxon>
        <taxon>Embryophyta</taxon>
        <taxon>Tracheophyta</taxon>
        <taxon>Spermatophyta</taxon>
        <taxon>Magnoliopsida</taxon>
        <taxon>eudicotyledons</taxon>
        <taxon>Gunneridae</taxon>
        <taxon>Pentapetalae</taxon>
        <taxon>rosids</taxon>
        <taxon>fabids</taxon>
        <taxon>Fagales</taxon>
        <taxon>Fagaceae</taxon>
        <taxon>Fagus</taxon>
    </lineage>
</organism>
<evidence type="ECO:0000256" key="2">
    <source>
        <dbReference type="ARBA" id="ARBA00022695"/>
    </source>
</evidence>
<keyword evidence="2" id="KW-0548">Nucleotidyltransferase</keyword>
<dbReference type="InterPro" id="IPR050951">
    <property type="entry name" value="Retrovirus_Pol_polyprotein"/>
</dbReference>
<reference evidence="7" key="1">
    <citation type="submission" date="2018-02" db="EMBL/GenBank/DDBJ databases">
        <authorList>
            <person name="Cohen D.B."/>
            <person name="Kent A.D."/>
        </authorList>
    </citation>
    <scope>NUCLEOTIDE SEQUENCE</scope>
</reference>
<evidence type="ECO:0000256" key="5">
    <source>
        <dbReference type="ARBA" id="ARBA00023268"/>
    </source>
</evidence>
<dbReference type="EMBL" id="OIVN01000739">
    <property type="protein sequence ID" value="SPC84871.1"/>
    <property type="molecule type" value="Genomic_DNA"/>
</dbReference>
<dbReference type="GO" id="GO:0004519">
    <property type="term" value="F:endonuclease activity"/>
    <property type="evidence" value="ECO:0007669"/>
    <property type="project" value="UniProtKB-KW"/>
</dbReference>
<dbReference type="Gene3D" id="3.30.70.270">
    <property type="match status" value="1"/>
</dbReference>
<dbReference type="CDD" id="cd09274">
    <property type="entry name" value="RNase_HI_RT_Ty3"/>
    <property type="match status" value="1"/>
</dbReference>
<dbReference type="CDD" id="cd01647">
    <property type="entry name" value="RT_LTR"/>
    <property type="match status" value="1"/>
</dbReference>
<dbReference type="Pfam" id="PF17919">
    <property type="entry name" value="RT_RNaseH_2"/>
    <property type="match status" value="1"/>
</dbReference>
<dbReference type="InterPro" id="IPR043502">
    <property type="entry name" value="DNA/RNA_pol_sf"/>
</dbReference>
<evidence type="ECO:0000256" key="1">
    <source>
        <dbReference type="ARBA" id="ARBA00022679"/>
    </source>
</evidence>
<dbReference type="AlphaFoldDB" id="A0A2N9FDA9"/>
<accession>A0A2N9FDA9</accession>
<evidence type="ECO:0000256" key="4">
    <source>
        <dbReference type="ARBA" id="ARBA00022759"/>
    </source>
</evidence>
<keyword evidence="3" id="KW-0540">Nuclease</keyword>
<sequence length="1081" mass="122343">MVESMNGGGFLSLTDDDAYKFLDKLSESSQQWDFSHCRDKSSSVPKKGGLYEVEEADLRLKLDSLTRKVEALFVSRSVNSANLPPNEGCSLCTNPLHMTQNCPSLSTLTQSSMEQVNAFNDFRKQIGGAQPMHSHNQFPPGFRPPMQSYLTPSHIPQSTPQFVAPQQQQTSLEDSLKAFMQLTGQSIVDIKNSTHLNTQAIVKLENQMGQLAKQMTKKEKGKFPSQPIPNPKGQFVIGNSSSSTQEQEHVQSVVTLRSGRLVNNQVSMSVEDDLVRNFVPRAPFPARLATPKKGAQFGDILEVFKQVHINIPFLDAIQQVTFYAKFLKDLVTIKRKTHVSKKAFLTEQVSSILQCRVPIKYKDLGCPTIYCTIVRVGRVETHFSWPNRSVKIPRGVVEDVLIKVDKFYFPVDFIVLDTQPTQNASKQIPVILGHPFSATSNALINCRTSVMKISFGNMTVELSVFDISKQPPDEEDASTVCMIDSLVHETFIQSTIEDPLEACLAHFVCNFDIDESIEQVNALLDSALVMSTDRWQPKAISLTLSSSPSFPSVVEPPKLDLKPLPDTLKYNFLGPSESLPVIITSDLDDAQEQKLFDVLKEHKEVIGWSIEDIKGISPSVVMHKIHLEENAKPSREPQRRLNPTMQEVVRNEVIKLLDAGIIYPISDSSWVSPIQVVPKKSGIMVVKNEDNELIPTRVHSGWRVPVDPEDQEKTTFTCPFGTFAYRRMPFGLCKAPATFQRCMVSIFSDMVEHYLEKNGIEVDKAKVDLISNLPPPRTMKEIRSFLGHVGFYRRFIKDFSKIARPLCSLLAKDAPFVFDDDCRQAFETLKKTLTSTPIIQPPNWSVPFEIMCDASDYAVGAILGQRIGKIPHVIYYARSKVLVYIDHAALKYLLSKKDAKSCLIRWILLLQEFDIEIRDKKGSKNVVANHLSRLIVEFSEDTLPISETFPDEQLMHISHLPVPWFADIVNYLVTCQMPSHWTKQDRSKFLAEVKYFFWDDPYLFKYCLDQIIRRCIPEGKLKSRWTGPFIVRTISAHGAIEIEDPKNGNVFKVNGQRLKPFLELRNPEVEEILLEDPVYQD</sequence>
<dbReference type="SUPFAM" id="SSF56672">
    <property type="entry name" value="DNA/RNA polymerases"/>
    <property type="match status" value="1"/>
</dbReference>
<dbReference type="FunFam" id="3.30.70.270:FF:000020">
    <property type="entry name" value="Transposon Tf2-6 polyprotein-like Protein"/>
    <property type="match status" value="1"/>
</dbReference>
<evidence type="ECO:0000313" key="7">
    <source>
        <dbReference type="EMBL" id="SPC84871.1"/>
    </source>
</evidence>
<gene>
    <name evidence="7" type="ORF">FSB_LOCUS12753</name>
</gene>
<keyword evidence="1" id="KW-0808">Transferase</keyword>
<evidence type="ECO:0000256" key="3">
    <source>
        <dbReference type="ARBA" id="ARBA00022722"/>
    </source>
</evidence>
<proteinExistence type="predicted"/>
<dbReference type="Gene3D" id="2.40.70.10">
    <property type="entry name" value="Acid Proteases"/>
    <property type="match status" value="1"/>
</dbReference>
<dbReference type="Gene3D" id="3.10.10.10">
    <property type="entry name" value="HIV Type 1 Reverse Transcriptase, subunit A, domain 1"/>
    <property type="match status" value="1"/>
</dbReference>
<feature type="domain" description="Reverse transcriptase/retrotransposon-derived protein RNase H-like" evidence="6">
    <location>
        <begin position="819"/>
        <end position="877"/>
    </location>
</feature>
<dbReference type="InterPro" id="IPR021109">
    <property type="entry name" value="Peptidase_aspartic_dom_sf"/>
</dbReference>
<dbReference type="PANTHER" id="PTHR37984">
    <property type="entry name" value="PROTEIN CBG26694"/>
    <property type="match status" value="1"/>
</dbReference>
<keyword evidence="4" id="KW-0378">Hydrolase</keyword>
<keyword evidence="4" id="KW-0255">Endonuclease</keyword>
<name>A0A2N9FDA9_FAGSY</name>
<protein>
    <recommendedName>
        <fullName evidence="6">Reverse transcriptase/retrotransposon-derived protein RNase H-like domain-containing protein</fullName>
    </recommendedName>
</protein>
<evidence type="ECO:0000259" key="6">
    <source>
        <dbReference type="Pfam" id="PF17919"/>
    </source>
</evidence>
<dbReference type="PANTHER" id="PTHR37984:SF5">
    <property type="entry name" value="PROTEIN NYNRIN-LIKE"/>
    <property type="match status" value="1"/>
</dbReference>
<keyword evidence="5" id="KW-0511">Multifunctional enzyme</keyword>
<dbReference type="InterPro" id="IPR043128">
    <property type="entry name" value="Rev_trsase/Diguanyl_cyclase"/>
</dbReference>
<dbReference type="InterPro" id="IPR041577">
    <property type="entry name" value="RT_RNaseH_2"/>
</dbReference>
<dbReference type="GO" id="GO:0016779">
    <property type="term" value="F:nucleotidyltransferase activity"/>
    <property type="evidence" value="ECO:0007669"/>
    <property type="project" value="UniProtKB-KW"/>
</dbReference>